<dbReference type="GO" id="GO:0016020">
    <property type="term" value="C:membrane"/>
    <property type="evidence" value="ECO:0007669"/>
    <property type="project" value="UniProtKB-SubCell"/>
</dbReference>
<keyword evidence="10" id="KW-0539">Nucleus</keyword>
<evidence type="ECO:0000256" key="3">
    <source>
        <dbReference type="ARBA" id="ARBA00022692"/>
    </source>
</evidence>
<keyword evidence="8" id="KW-0010">Activator</keyword>
<feature type="domain" description="NAC" evidence="13">
    <location>
        <begin position="36"/>
        <end position="184"/>
    </location>
</feature>
<name>A0A8K0INM2_COCNU</name>
<evidence type="ECO:0000256" key="2">
    <source>
        <dbReference type="ARBA" id="ARBA00004167"/>
    </source>
</evidence>
<gene>
    <name evidence="14" type="ORF">COCNU_11G001420</name>
</gene>
<dbReference type="SUPFAM" id="SSF101941">
    <property type="entry name" value="NAC domain"/>
    <property type="match status" value="1"/>
</dbReference>
<evidence type="ECO:0000256" key="8">
    <source>
        <dbReference type="ARBA" id="ARBA00023159"/>
    </source>
</evidence>
<keyword evidence="9" id="KW-0804">Transcription</keyword>
<proteinExistence type="predicted"/>
<dbReference type="FunFam" id="2.170.150.80:FF:000002">
    <property type="entry name" value="Nac domain-containing protein 86"/>
    <property type="match status" value="1"/>
</dbReference>
<evidence type="ECO:0000256" key="12">
    <source>
        <dbReference type="SAM" id="Phobius"/>
    </source>
</evidence>
<dbReference type="GO" id="GO:0000976">
    <property type="term" value="F:transcription cis-regulatory region binding"/>
    <property type="evidence" value="ECO:0007669"/>
    <property type="project" value="UniProtKB-ARBA"/>
</dbReference>
<evidence type="ECO:0000256" key="9">
    <source>
        <dbReference type="ARBA" id="ARBA00023163"/>
    </source>
</evidence>
<comment type="caution">
    <text evidence="14">The sequence shown here is derived from an EMBL/GenBank/DDBJ whole genome shotgun (WGS) entry which is preliminary data.</text>
</comment>
<dbReference type="Proteomes" id="UP000797356">
    <property type="component" value="Chromosome 11"/>
</dbReference>
<dbReference type="AlphaFoldDB" id="A0A8K0INM2"/>
<dbReference type="PROSITE" id="PS51005">
    <property type="entry name" value="NAC"/>
    <property type="match status" value="1"/>
</dbReference>
<evidence type="ECO:0000256" key="4">
    <source>
        <dbReference type="ARBA" id="ARBA00022989"/>
    </source>
</evidence>
<keyword evidence="7 12" id="KW-0472">Membrane</keyword>
<keyword evidence="6" id="KW-0238">DNA-binding</keyword>
<feature type="transmembrane region" description="Helical" evidence="12">
    <location>
        <begin position="538"/>
        <end position="563"/>
    </location>
</feature>
<protein>
    <submittedName>
        <fullName evidence="14">NAC domain-containing protein 17</fullName>
    </submittedName>
</protein>
<dbReference type="Pfam" id="PF02365">
    <property type="entry name" value="NAM"/>
    <property type="match status" value="1"/>
</dbReference>
<comment type="subcellular location">
    <subcellularLocation>
        <location evidence="2">Membrane</location>
        <topology evidence="2">Single-pass membrane protein</topology>
    </subcellularLocation>
    <subcellularLocation>
        <location evidence="1">Nucleus</location>
    </subcellularLocation>
</comment>
<dbReference type="GO" id="GO:0006355">
    <property type="term" value="P:regulation of DNA-templated transcription"/>
    <property type="evidence" value="ECO:0007669"/>
    <property type="project" value="InterPro"/>
</dbReference>
<evidence type="ECO:0000256" key="5">
    <source>
        <dbReference type="ARBA" id="ARBA00023015"/>
    </source>
</evidence>
<evidence type="ECO:0000256" key="6">
    <source>
        <dbReference type="ARBA" id="ARBA00023125"/>
    </source>
</evidence>
<evidence type="ECO:0000259" key="13">
    <source>
        <dbReference type="PROSITE" id="PS51005"/>
    </source>
</evidence>
<dbReference type="Gene3D" id="2.170.150.80">
    <property type="entry name" value="NAC domain"/>
    <property type="match status" value="1"/>
</dbReference>
<dbReference type="OrthoDB" id="1929298at2759"/>
<evidence type="ECO:0000256" key="10">
    <source>
        <dbReference type="ARBA" id="ARBA00023242"/>
    </source>
</evidence>
<dbReference type="InterPro" id="IPR036093">
    <property type="entry name" value="NAC_dom_sf"/>
</dbReference>
<organism evidence="14 15">
    <name type="scientific">Cocos nucifera</name>
    <name type="common">Coconut palm</name>
    <dbReference type="NCBI Taxonomy" id="13894"/>
    <lineage>
        <taxon>Eukaryota</taxon>
        <taxon>Viridiplantae</taxon>
        <taxon>Streptophyta</taxon>
        <taxon>Embryophyta</taxon>
        <taxon>Tracheophyta</taxon>
        <taxon>Spermatophyta</taxon>
        <taxon>Magnoliopsida</taxon>
        <taxon>Liliopsida</taxon>
        <taxon>Arecaceae</taxon>
        <taxon>Arecoideae</taxon>
        <taxon>Cocoseae</taxon>
        <taxon>Attaleinae</taxon>
        <taxon>Cocos</taxon>
    </lineage>
</organism>
<evidence type="ECO:0000256" key="7">
    <source>
        <dbReference type="ARBA" id="ARBA00023136"/>
    </source>
</evidence>
<keyword evidence="3 12" id="KW-0812">Transmembrane</keyword>
<evidence type="ECO:0000256" key="1">
    <source>
        <dbReference type="ARBA" id="ARBA00004123"/>
    </source>
</evidence>
<accession>A0A8K0INM2</accession>
<keyword evidence="4 12" id="KW-1133">Transmembrane helix</keyword>
<evidence type="ECO:0000313" key="15">
    <source>
        <dbReference type="Proteomes" id="UP000797356"/>
    </source>
</evidence>
<evidence type="ECO:0000256" key="11">
    <source>
        <dbReference type="SAM" id="MobiDB-lite"/>
    </source>
</evidence>
<reference evidence="14" key="2">
    <citation type="submission" date="2019-07" db="EMBL/GenBank/DDBJ databases">
        <authorList>
            <person name="Yang Y."/>
            <person name="Bocs S."/>
            <person name="Baudouin L."/>
        </authorList>
    </citation>
    <scope>NUCLEOTIDE SEQUENCE</scope>
    <source>
        <tissue evidence="14">Spear leaf of Hainan Tall coconut</tissue>
    </source>
</reference>
<feature type="region of interest" description="Disordered" evidence="11">
    <location>
        <begin position="1"/>
        <end position="23"/>
    </location>
</feature>
<keyword evidence="5" id="KW-0805">Transcription regulation</keyword>
<dbReference type="PANTHER" id="PTHR31744">
    <property type="entry name" value="PROTEIN CUP-SHAPED COTYLEDON 2-RELATED"/>
    <property type="match status" value="1"/>
</dbReference>
<sequence length="573" mass="63267">MGAAPECGGPMSRRRGDDGDEGEGVAGLALGKAKWWPPGVRFHPTDEELVLYHLKRKVCRRRFRLPMIGDVDVYKWEPWELPEKSLLKSGDKQWYFFSPRDRKYPNGSRSNRATKCGYWKATGKDRTISQNSKAAGNKKTLVYYRGRAPRGERTDWVMYEYTLDDQLLMSCSNDSYALYKVFRKSGPGPKNGEQYGAPFREEEWDDDGKDDSLNQNSKKDTMPGHPHGGDSTGMLGDEGSMLPMDDLEDLLLQISDEQDIIPQPSECSAYVSEIDVEAEVGSLMVGPSLGDPNFTEQNLNWCELSNEEPDLLIAEPDPPDMLHIETPVITSISFSDQGQVRVDEEFLEIRDFNDPESTEWRVDDASNRDIIHDTGGFYDTYGYFDAPMFLAEEFEPLDGAGQNPYFDETEASLITTELWTHEQDFSASTAGESDHVIMSPPAPGIVNASTPNVGVNTQGQFGSVRGASDSWFSSALSALLDSVPSSPAIASENALISRAFQRVSSFRAGQIGAQEPNATTGGGIVASGRQRGSHNGGFVFISFLVGLVAVFWVLTIGVALKVFKGLWGKFISS</sequence>
<dbReference type="PANTHER" id="PTHR31744:SF216">
    <property type="entry name" value="NAC TRANSCRIPTION FACTOR"/>
    <property type="match status" value="1"/>
</dbReference>
<dbReference type="InterPro" id="IPR003441">
    <property type="entry name" value="NAC-dom"/>
</dbReference>
<dbReference type="EMBL" id="CM017882">
    <property type="protein sequence ID" value="KAG1363315.1"/>
    <property type="molecule type" value="Genomic_DNA"/>
</dbReference>
<keyword evidence="15" id="KW-1185">Reference proteome</keyword>
<dbReference type="GO" id="GO:0005634">
    <property type="term" value="C:nucleus"/>
    <property type="evidence" value="ECO:0007669"/>
    <property type="project" value="UniProtKB-SubCell"/>
</dbReference>
<feature type="region of interest" description="Disordered" evidence="11">
    <location>
        <begin position="187"/>
        <end position="242"/>
    </location>
</feature>
<reference evidence="14" key="1">
    <citation type="journal article" date="2017" name="Gigascience">
        <title>The genome draft of coconut (Cocos nucifera).</title>
        <authorList>
            <person name="Xiao Y."/>
            <person name="Xu P."/>
            <person name="Fan H."/>
            <person name="Baudouin L."/>
            <person name="Xia W."/>
            <person name="Bocs S."/>
            <person name="Xu J."/>
            <person name="Li Q."/>
            <person name="Guo A."/>
            <person name="Zhou L."/>
            <person name="Li J."/>
            <person name="Wu Y."/>
            <person name="Ma Z."/>
            <person name="Armero A."/>
            <person name="Issali A.E."/>
            <person name="Liu N."/>
            <person name="Peng M."/>
            <person name="Yang Y."/>
        </authorList>
    </citation>
    <scope>NUCLEOTIDE SEQUENCE</scope>
    <source>
        <tissue evidence="14">Spear leaf of Hainan Tall coconut</tissue>
    </source>
</reference>
<evidence type="ECO:0000313" key="14">
    <source>
        <dbReference type="EMBL" id="KAG1363315.1"/>
    </source>
</evidence>